<dbReference type="Gene3D" id="3.30.460.20">
    <property type="entry name" value="CorA soluble domain-like"/>
    <property type="match status" value="1"/>
</dbReference>
<dbReference type="SUPFAM" id="SSF143865">
    <property type="entry name" value="CorA soluble domain-like"/>
    <property type="match status" value="1"/>
</dbReference>
<dbReference type="GO" id="GO:0050897">
    <property type="term" value="F:cobalt ion binding"/>
    <property type="evidence" value="ECO:0007669"/>
    <property type="project" value="TreeGrafter"/>
</dbReference>
<comment type="subcellular location">
    <subcellularLocation>
        <location evidence="1">Cell membrane</location>
        <topology evidence="1">Multi-pass membrane protein</topology>
    </subcellularLocation>
</comment>
<proteinExistence type="inferred from homology"/>
<evidence type="ECO:0000256" key="9">
    <source>
        <dbReference type="SAM" id="Phobius"/>
    </source>
</evidence>
<evidence type="ECO:0000256" key="3">
    <source>
        <dbReference type="ARBA" id="ARBA00022448"/>
    </source>
</evidence>
<feature type="compositionally biased region" description="Polar residues" evidence="8">
    <location>
        <begin position="64"/>
        <end position="75"/>
    </location>
</feature>
<evidence type="ECO:0000256" key="8">
    <source>
        <dbReference type="SAM" id="MobiDB-lite"/>
    </source>
</evidence>
<evidence type="ECO:0000256" key="5">
    <source>
        <dbReference type="ARBA" id="ARBA00022692"/>
    </source>
</evidence>
<feature type="transmembrane region" description="Helical" evidence="9">
    <location>
        <begin position="723"/>
        <end position="743"/>
    </location>
</feature>
<evidence type="ECO:0008006" key="12">
    <source>
        <dbReference type="Google" id="ProtNLM"/>
    </source>
</evidence>
<feature type="compositionally biased region" description="Polar residues" evidence="8">
    <location>
        <begin position="82"/>
        <end position="99"/>
    </location>
</feature>
<keyword evidence="6 9" id="KW-1133">Transmembrane helix</keyword>
<feature type="compositionally biased region" description="Basic and acidic residues" evidence="8">
    <location>
        <begin position="25"/>
        <end position="39"/>
    </location>
</feature>
<feature type="compositionally biased region" description="Low complexity" evidence="8">
    <location>
        <begin position="398"/>
        <end position="420"/>
    </location>
</feature>
<dbReference type="OMA" id="SEANDHH"/>
<organism evidence="10 11">
    <name type="scientific">Gonapodya prolifera (strain JEL478)</name>
    <name type="common">Monoblepharis prolifera</name>
    <dbReference type="NCBI Taxonomy" id="1344416"/>
    <lineage>
        <taxon>Eukaryota</taxon>
        <taxon>Fungi</taxon>
        <taxon>Fungi incertae sedis</taxon>
        <taxon>Chytridiomycota</taxon>
        <taxon>Chytridiomycota incertae sedis</taxon>
        <taxon>Monoblepharidomycetes</taxon>
        <taxon>Monoblepharidales</taxon>
        <taxon>Gonapodyaceae</taxon>
        <taxon>Gonapodya</taxon>
    </lineage>
</organism>
<dbReference type="PANTHER" id="PTHR46494">
    <property type="entry name" value="CORA FAMILY METAL ION TRANSPORTER (EUROFUNG)"/>
    <property type="match status" value="1"/>
</dbReference>
<evidence type="ECO:0000256" key="1">
    <source>
        <dbReference type="ARBA" id="ARBA00004651"/>
    </source>
</evidence>
<feature type="region of interest" description="Disordered" evidence="8">
    <location>
        <begin position="19"/>
        <end position="51"/>
    </location>
</feature>
<evidence type="ECO:0000256" key="4">
    <source>
        <dbReference type="ARBA" id="ARBA00022475"/>
    </source>
</evidence>
<name>A0A139A9F6_GONPJ</name>
<dbReference type="Proteomes" id="UP000070544">
    <property type="component" value="Unassembled WGS sequence"/>
</dbReference>
<sequence>MPVPTANVHISHMHGAVAALQRRPSRSEANDHHGDHPSSHESGGSPNTEDTEAALLSTMDSAPATTAEENASSARTEVASPADTNPAPTGAQSQTQNAKPSLWKTRVAAAVEKDRAESGRPRVSAPPQSNASTMWSQTISNLRTAQPEGNHLRKRHITFSPKDDVVDRYQKAIKRRAQTRAEIAFRIPDRAGALLSSDVAQVADGDLLGVSVEDPAAPRARRLSTASSPGKPGMAGSLFRLSKDGLPPSFIVQGADPKFEHPFFDNNERIHDLSCKVYITDYNAEQITENVHQGPEDVRAALSETRPAHSAVRWIHVTGIDWPTIRVVTEKLKVHPLAVQDIIMNKRIKSNNYEDHYYISALFAAVVRPEALQAPETVPTDTIAESSGSTAVPSDPKSAAAPLLSTAAAPPAAPSVTVTSKGSQGSIGKTPAAATSSHGSHGSHHAHAMFAAATQMAPGHFRQMPVPANIAGAAEWAQSKAKTWASGALDATGLSPVKAGPQGGGVALPSRVMEIQENAGPAEDLDEGSILDSVANQQGLVPVVEQVSVLLFPNGVLLTIFPTSSGNYIHPSISSSLQWKGLLRRSRPEASFLMNVIVHEVMDNTGSVIALYGSHVKELENRVFNAPKTRFCKEIHLLNRELSVVKRALRAHEHVIASLAEQQDKMENGEPWVVGLSATYFNDVLDDVTAAVEGMEELERTCESLINLIFNLVSFNQNSTMSVLTIVSLFFLPLTFVAGVYGMNFAGDGTSGGIPELTWSNGYTYFWILVVVLAVVVASLVIFFRKNLFNGL</sequence>
<dbReference type="GO" id="GO:0000287">
    <property type="term" value="F:magnesium ion binding"/>
    <property type="evidence" value="ECO:0007669"/>
    <property type="project" value="TreeGrafter"/>
</dbReference>
<dbReference type="GO" id="GO:0005886">
    <property type="term" value="C:plasma membrane"/>
    <property type="evidence" value="ECO:0007669"/>
    <property type="project" value="UniProtKB-SubCell"/>
</dbReference>
<dbReference type="GO" id="GO:0015095">
    <property type="term" value="F:magnesium ion transmembrane transporter activity"/>
    <property type="evidence" value="ECO:0007669"/>
    <property type="project" value="TreeGrafter"/>
</dbReference>
<dbReference type="InterPro" id="IPR045861">
    <property type="entry name" value="CorA_cytoplasmic_dom"/>
</dbReference>
<feature type="region of interest" description="Disordered" evidence="8">
    <location>
        <begin position="377"/>
        <end position="446"/>
    </location>
</feature>
<evidence type="ECO:0000313" key="11">
    <source>
        <dbReference type="Proteomes" id="UP000070544"/>
    </source>
</evidence>
<evidence type="ECO:0000256" key="6">
    <source>
        <dbReference type="ARBA" id="ARBA00022989"/>
    </source>
</evidence>
<keyword evidence="5 9" id="KW-0812">Transmembrane</keyword>
<dbReference type="SUPFAM" id="SSF144083">
    <property type="entry name" value="Magnesium transport protein CorA, transmembrane region"/>
    <property type="match status" value="1"/>
</dbReference>
<dbReference type="PANTHER" id="PTHR46494:SF1">
    <property type="entry name" value="CORA FAMILY METAL ION TRANSPORTER (EUROFUNG)"/>
    <property type="match status" value="1"/>
</dbReference>
<keyword evidence="4" id="KW-1003">Cell membrane</keyword>
<evidence type="ECO:0000256" key="7">
    <source>
        <dbReference type="ARBA" id="ARBA00023136"/>
    </source>
</evidence>
<evidence type="ECO:0000256" key="2">
    <source>
        <dbReference type="ARBA" id="ARBA00009765"/>
    </source>
</evidence>
<feature type="region of interest" description="Disordered" evidence="8">
    <location>
        <begin position="64"/>
        <end position="134"/>
    </location>
</feature>
<dbReference type="Gene3D" id="1.20.58.340">
    <property type="entry name" value="Magnesium transport protein CorA, transmembrane region"/>
    <property type="match status" value="2"/>
</dbReference>
<dbReference type="EMBL" id="KQ965777">
    <property type="protein sequence ID" value="KXS13461.1"/>
    <property type="molecule type" value="Genomic_DNA"/>
</dbReference>
<evidence type="ECO:0000313" key="10">
    <source>
        <dbReference type="EMBL" id="KXS13461.1"/>
    </source>
</evidence>
<dbReference type="InterPro" id="IPR002523">
    <property type="entry name" value="MgTranspt_CorA/ZnTranspt_ZntB"/>
</dbReference>
<feature type="transmembrane region" description="Helical" evidence="9">
    <location>
        <begin position="763"/>
        <end position="784"/>
    </location>
</feature>
<comment type="similarity">
    <text evidence="2">Belongs to the CorA metal ion transporter (MIT) (TC 1.A.35) family.</text>
</comment>
<keyword evidence="3" id="KW-0813">Transport</keyword>
<dbReference type="GO" id="GO:0015087">
    <property type="term" value="F:cobalt ion transmembrane transporter activity"/>
    <property type="evidence" value="ECO:0007669"/>
    <property type="project" value="TreeGrafter"/>
</dbReference>
<protein>
    <recommendedName>
        <fullName evidence="12">Cora-domain-containing protein</fullName>
    </recommendedName>
</protein>
<feature type="compositionally biased region" description="Polar residues" evidence="8">
    <location>
        <begin position="379"/>
        <end position="392"/>
    </location>
</feature>
<dbReference type="Pfam" id="PF01544">
    <property type="entry name" value="CorA"/>
    <property type="match status" value="1"/>
</dbReference>
<reference evidence="10 11" key="1">
    <citation type="journal article" date="2015" name="Genome Biol. Evol.">
        <title>Phylogenomic analyses indicate that early fungi evolved digesting cell walls of algal ancestors of land plants.</title>
        <authorList>
            <person name="Chang Y."/>
            <person name="Wang S."/>
            <person name="Sekimoto S."/>
            <person name="Aerts A.L."/>
            <person name="Choi C."/>
            <person name="Clum A."/>
            <person name="LaButti K.M."/>
            <person name="Lindquist E.A."/>
            <person name="Yee Ngan C."/>
            <person name="Ohm R.A."/>
            <person name="Salamov A.A."/>
            <person name="Grigoriev I.V."/>
            <person name="Spatafora J.W."/>
            <person name="Berbee M.L."/>
        </authorList>
    </citation>
    <scope>NUCLEOTIDE SEQUENCE [LARGE SCALE GENOMIC DNA]</scope>
    <source>
        <strain evidence="10 11">JEL478</strain>
    </source>
</reference>
<accession>A0A139A9F6</accession>
<dbReference type="STRING" id="1344416.A0A139A9F6"/>
<gene>
    <name evidence="10" type="ORF">M427DRAFT_33870</name>
</gene>
<dbReference type="InterPro" id="IPR045863">
    <property type="entry name" value="CorA_TM1_TM2"/>
</dbReference>
<dbReference type="OrthoDB" id="165352at2759"/>
<dbReference type="AlphaFoldDB" id="A0A139A9F6"/>
<keyword evidence="7 9" id="KW-0472">Membrane</keyword>
<keyword evidence="11" id="KW-1185">Reference proteome</keyword>
<feature type="compositionally biased region" description="Basic and acidic residues" evidence="8">
    <location>
        <begin position="111"/>
        <end position="120"/>
    </location>
</feature>